<proteinExistence type="predicted"/>
<dbReference type="PANTHER" id="PTHR33127">
    <property type="entry name" value="TRANSMEMBRANE PROTEIN"/>
    <property type="match status" value="1"/>
</dbReference>
<dbReference type="PaxDb" id="39947-A0A0P0WHU1"/>
<dbReference type="OrthoDB" id="689785at2759"/>
<evidence type="ECO:0000259" key="1">
    <source>
        <dbReference type="Pfam" id="PF03478"/>
    </source>
</evidence>
<name>A0A0P0WHU1_ORYSJ</name>
<sequence>MEAASSSGALPLPLPLLVHDLGTRSDDSQTQFSICNQALSTAAIELLRDFRCFETPQGWVLTLNPASLQTFLWRPQDSKKIDLPTAKQNFPRSGKCLLSGNPISSSSDCAVLVLDLDTPAMLVCKIGGSEWDSFSYELSMVSKNNKTLEVHMAKLQGIDAVAGKVYYTFSGDALGVIEFSLEVKLSTMDVDMVELPASMPNFSTVMRRAVSCGRLLPRPQPAQDRGGGGVQDGFLGAIRVVQGGRDR</sequence>
<dbReference type="PANTHER" id="PTHR33127:SF45">
    <property type="entry name" value="OS05G0143700 PROTEIN"/>
    <property type="match status" value="1"/>
</dbReference>
<dbReference type="InterPro" id="IPR005174">
    <property type="entry name" value="KIB1-4_b-propeller"/>
</dbReference>
<reference evidence="2 3" key="3">
    <citation type="journal article" date="2013" name="Rice">
        <title>Improvement of the Oryza sativa Nipponbare reference genome using next generation sequence and optical map data.</title>
        <authorList>
            <person name="Kawahara Y."/>
            <person name="de la Bastide M."/>
            <person name="Hamilton J.P."/>
            <person name="Kanamori H."/>
            <person name="McCombie W.R."/>
            <person name="Ouyang S."/>
            <person name="Schwartz D.C."/>
            <person name="Tanaka T."/>
            <person name="Wu J."/>
            <person name="Zhou S."/>
            <person name="Childs K.L."/>
            <person name="Davidson R.M."/>
            <person name="Lin H."/>
            <person name="Quesada-Ocampo L."/>
            <person name="Vaillancourt B."/>
            <person name="Sakai H."/>
            <person name="Lee S.S."/>
            <person name="Kim J."/>
            <person name="Numa H."/>
            <person name="Itoh T."/>
            <person name="Buell C.R."/>
            <person name="Matsumoto T."/>
        </authorList>
    </citation>
    <scope>NUCLEOTIDE SEQUENCE [LARGE SCALE GENOMIC DNA]</scope>
    <source>
        <strain evidence="3">cv. Nipponbare</strain>
    </source>
</reference>
<feature type="domain" description="KIB1-4 beta-propeller" evidence="1">
    <location>
        <begin position="42"/>
        <end position="201"/>
    </location>
</feature>
<organism evidence="2 3">
    <name type="scientific">Oryza sativa subsp. japonica</name>
    <name type="common">Rice</name>
    <dbReference type="NCBI Taxonomy" id="39947"/>
    <lineage>
        <taxon>Eukaryota</taxon>
        <taxon>Viridiplantae</taxon>
        <taxon>Streptophyta</taxon>
        <taxon>Embryophyta</taxon>
        <taxon>Tracheophyta</taxon>
        <taxon>Spermatophyta</taxon>
        <taxon>Magnoliopsida</taxon>
        <taxon>Liliopsida</taxon>
        <taxon>Poales</taxon>
        <taxon>Poaceae</taxon>
        <taxon>BOP clade</taxon>
        <taxon>Oryzoideae</taxon>
        <taxon>Oryzeae</taxon>
        <taxon>Oryzinae</taxon>
        <taxon>Oryza</taxon>
        <taxon>Oryza sativa</taxon>
    </lineage>
</organism>
<gene>
    <name evidence="2" type="ordered locus">Os05g0143700</name>
    <name evidence="2" type="ORF">OSNPB_050143700</name>
</gene>
<dbReference type="AlphaFoldDB" id="A0A0P0WHU1"/>
<dbReference type="Gramene" id="Os05t0143700-00">
    <property type="protein sequence ID" value="Os05t0143700-00"/>
    <property type="gene ID" value="Os05g0143700"/>
</dbReference>
<reference evidence="3" key="1">
    <citation type="journal article" date="2005" name="Nature">
        <title>The map-based sequence of the rice genome.</title>
        <authorList>
            <consortium name="International rice genome sequencing project (IRGSP)"/>
            <person name="Matsumoto T."/>
            <person name="Wu J."/>
            <person name="Kanamori H."/>
            <person name="Katayose Y."/>
            <person name="Fujisawa M."/>
            <person name="Namiki N."/>
            <person name="Mizuno H."/>
            <person name="Yamamoto K."/>
            <person name="Antonio B.A."/>
            <person name="Baba T."/>
            <person name="Sakata K."/>
            <person name="Nagamura Y."/>
            <person name="Aoki H."/>
            <person name="Arikawa K."/>
            <person name="Arita K."/>
            <person name="Bito T."/>
            <person name="Chiden Y."/>
            <person name="Fujitsuka N."/>
            <person name="Fukunaka R."/>
            <person name="Hamada M."/>
            <person name="Harada C."/>
            <person name="Hayashi A."/>
            <person name="Hijishita S."/>
            <person name="Honda M."/>
            <person name="Hosokawa S."/>
            <person name="Ichikawa Y."/>
            <person name="Idonuma A."/>
            <person name="Iijima M."/>
            <person name="Ikeda M."/>
            <person name="Ikeno M."/>
            <person name="Ito K."/>
            <person name="Ito S."/>
            <person name="Ito T."/>
            <person name="Ito Y."/>
            <person name="Ito Y."/>
            <person name="Iwabuchi A."/>
            <person name="Kamiya K."/>
            <person name="Karasawa W."/>
            <person name="Kurita K."/>
            <person name="Katagiri S."/>
            <person name="Kikuta A."/>
            <person name="Kobayashi H."/>
            <person name="Kobayashi N."/>
            <person name="Machita K."/>
            <person name="Maehara T."/>
            <person name="Masukawa M."/>
            <person name="Mizubayashi T."/>
            <person name="Mukai Y."/>
            <person name="Nagasaki H."/>
            <person name="Nagata Y."/>
            <person name="Naito S."/>
            <person name="Nakashima M."/>
            <person name="Nakama Y."/>
            <person name="Nakamichi Y."/>
            <person name="Nakamura M."/>
            <person name="Meguro A."/>
            <person name="Negishi M."/>
            <person name="Ohta I."/>
            <person name="Ohta T."/>
            <person name="Okamoto M."/>
            <person name="Ono N."/>
            <person name="Saji S."/>
            <person name="Sakaguchi M."/>
            <person name="Sakai K."/>
            <person name="Shibata M."/>
            <person name="Shimokawa T."/>
            <person name="Song J."/>
            <person name="Takazaki Y."/>
            <person name="Terasawa K."/>
            <person name="Tsugane M."/>
            <person name="Tsuji K."/>
            <person name="Ueda S."/>
            <person name="Waki K."/>
            <person name="Yamagata H."/>
            <person name="Yamamoto M."/>
            <person name="Yamamoto S."/>
            <person name="Yamane H."/>
            <person name="Yoshiki S."/>
            <person name="Yoshihara R."/>
            <person name="Yukawa K."/>
            <person name="Zhong H."/>
            <person name="Yano M."/>
            <person name="Yuan Q."/>
            <person name="Ouyang S."/>
            <person name="Liu J."/>
            <person name="Jones K.M."/>
            <person name="Gansberger K."/>
            <person name="Moffat K."/>
            <person name="Hill J."/>
            <person name="Bera J."/>
            <person name="Fadrosh D."/>
            <person name="Jin S."/>
            <person name="Johri S."/>
            <person name="Kim M."/>
            <person name="Overton L."/>
            <person name="Reardon M."/>
            <person name="Tsitrin T."/>
            <person name="Vuong H."/>
            <person name="Weaver B."/>
            <person name="Ciecko A."/>
            <person name="Tallon L."/>
            <person name="Jackson J."/>
            <person name="Pai G."/>
            <person name="Aken S.V."/>
            <person name="Utterback T."/>
            <person name="Reidmuller S."/>
            <person name="Feldblyum T."/>
            <person name="Hsiao J."/>
            <person name="Zismann V."/>
            <person name="Iobst S."/>
            <person name="de Vazeille A.R."/>
            <person name="Buell C.R."/>
            <person name="Ying K."/>
            <person name="Li Y."/>
            <person name="Lu T."/>
            <person name="Huang Y."/>
            <person name="Zhao Q."/>
            <person name="Feng Q."/>
            <person name="Zhang L."/>
            <person name="Zhu J."/>
            <person name="Weng Q."/>
            <person name="Mu J."/>
            <person name="Lu Y."/>
            <person name="Fan D."/>
            <person name="Liu Y."/>
            <person name="Guan J."/>
            <person name="Zhang Y."/>
            <person name="Yu S."/>
            <person name="Liu X."/>
            <person name="Zhang Y."/>
            <person name="Hong G."/>
            <person name="Han B."/>
            <person name="Choisne N."/>
            <person name="Demange N."/>
            <person name="Orjeda G."/>
            <person name="Samain S."/>
            <person name="Cattolico L."/>
            <person name="Pelletier E."/>
            <person name="Couloux A."/>
            <person name="Segurens B."/>
            <person name="Wincker P."/>
            <person name="D'Hont A."/>
            <person name="Scarpelli C."/>
            <person name="Weissenbach J."/>
            <person name="Salanoubat M."/>
            <person name="Quetier F."/>
            <person name="Yu Y."/>
            <person name="Kim H.R."/>
            <person name="Rambo T."/>
            <person name="Currie J."/>
            <person name="Collura K."/>
            <person name="Luo M."/>
            <person name="Yang T."/>
            <person name="Ammiraju J.S.S."/>
            <person name="Engler F."/>
            <person name="Soderlund C."/>
            <person name="Wing R.A."/>
            <person name="Palmer L.E."/>
            <person name="de la Bastide M."/>
            <person name="Spiegel L."/>
            <person name="Nascimento L."/>
            <person name="Zutavern T."/>
            <person name="O'Shaughnessy A."/>
            <person name="Dike S."/>
            <person name="Dedhia N."/>
            <person name="Preston R."/>
            <person name="Balija V."/>
            <person name="McCombie W.R."/>
            <person name="Chow T."/>
            <person name="Chen H."/>
            <person name="Chung M."/>
            <person name="Chen C."/>
            <person name="Shaw J."/>
            <person name="Wu H."/>
            <person name="Hsiao K."/>
            <person name="Chao Y."/>
            <person name="Chu M."/>
            <person name="Cheng C."/>
            <person name="Hour A."/>
            <person name="Lee P."/>
            <person name="Lin S."/>
            <person name="Lin Y."/>
            <person name="Liou J."/>
            <person name="Liu S."/>
            <person name="Hsing Y."/>
            <person name="Raghuvanshi S."/>
            <person name="Mohanty A."/>
            <person name="Bharti A.K."/>
            <person name="Gaur A."/>
            <person name="Gupta V."/>
            <person name="Kumar D."/>
            <person name="Ravi V."/>
            <person name="Vij S."/>
            <person name="Kapur A."/>
            <person name="Khurana P."/>
            <person name="Khurana P."/>
            <person name="Khurana J.P."/>
            <person name="Tyagi A.K."/>
            <person name="Gaikwad K."/>
            <person name="Singh A."/>
            <person name="Dalal V."/>
            <person name="Srivastava S."/>
            <person name="Dixit A."/>
            <person name="Pal A.K."/>
            <person name="Ghazi I.A."/>
            <person name="Yadav M."/>
            <person name="Pandit A."/>
            <person name="Bhargava A."/>
            <person name="Sureshbabu K."/>
            <person name="Batra K."/>
            <person name="Sharma T.R."/>
            <person name="Mohapatra T."/>
            <person name="Singh N.K."/>
            <person name="Messing J."/>
            <person name="Nelson A.B."/>
            <person name="Fuks G."/>
            <person name="Kavchok S."/>
            <person name="Keizer G."/>
            <person name="Linton E."/>
            <person name="Llaca V."/>
            <person name="Song R."/>
            <person name="Tanyolac B."/>
            <person name="Young S."/>
            <person name="Ho-Il K."/>
            <person name="Hahn J.H."/>
            <person name="Sangsakoo G."/>
            <person name="Vanavichit A."/>
            <person name="de Mattos Luiz.A.T."/>
            <person name="Zimmer P.D."/>
            <person name="Malone G."/>
            <person name="Dellagostin O."/>
            <person name="de Oliveira A.C."/>
            <person name="Bevan M."/>
            <person name="Bancroft I."/>
            <person name="Minx P."/>
            <person name="Cordum H."/>
            <person name="Wilson R."/>
            <person name="Cheng Z."/>
            <person name="Jin W."/>
            <person name="Jiang J."/>
            <person name="Leong S.A."/>
            <person name="Iwama H."/>
            <person name="Gojobori T."/>
            <person name="Itoh T."/>
            <person name="Niimura Y."/>
            <person name="Fujii Y."/>
            <person name="Habara T."/>
            <person name="Sakai H."/>
            <person name="Sato Y."/>
            <person name="Wilson G."/>
            <person name="Kumar K."/>
            <person name="McCouch S."/>
            <person name="Juretic N."/>
            <person name="Hoen D."/>
            <person name="Wright S."/>
            <person name="Bruskiewich R."/>
            <person name="Bureau T."/>
            <person name="Miyao A."/>
            <person name="Hirochika H."/>
            <person name="Nishikawa T."/>
            <person name="Kadowaki K."/>
            <person name="Sugiura M."/>
            <person name="Burr B."/>
            <person name="Sasaki T."/>
        </authorList>
    </citation>
    <scope>NUCLEOTIDE SEQUENCE [LARGE SCALE GENOMIC DNA]</scope>
    <source>
        <strain evidence="3">cv. Nipponbare</strain>
    </source>
</reference>
<accession>A0A0P0WHU1</accession>
<evidence type="ECO:0000313" key="3">
    <source>
        <dbReference type="Proteomes" id="UP000059680"/>
    </source>
</evidence>
<dbReference type="OMA" id="HEFPRRC"/>
<dbReference type="KEGG" id="osa:107278051"/>
<dbReference type="Proteomes" id="UP000059680">
    <property type="component" value="Chromosome 5"/>
</dbReference>
<keyword evidence="3" id="KW-1185">Reference proteome</keyword>
<protein>
    <submittedName>
        <fullName evidence="2">Os05g0143700 protein</fullName>
    </submittedName>
</protein>
<dbReference type="Pfam" id="PF03478">
    <property type="entry name" value="Beta-prop_KIB1-4"/>
    <property type="match status" value="1"/>
</dbReference>
<dbReference type="InParanoid" id="A0A0P0WHU1"/>
<dbReference type="EMBL" id="AP014961">
    <property type="protein sequence ID" value="BAS92224.1"/>
    <property type="molecule type" value="Genomic_DNA"/>
</dbReference>
<dbReference type="FunCoup" id="A0A0P0WHU1">
    <property type="interactions" value="174"/>
</dbReference>
<evidence type="ECO:0000313" key="2">
    <source>
        <dbReference type="EMBL" id="BAS92224.1"/>
    </source>
</evidence>
<reference evidence="2 3" key="2">
    <citation type="journal article" date="2013" name="Plant Cell Physiol.">
        <title>Rice Annotation Project Database (RAP-DB): an integrative and interactive database for rice genomics.</title>
        <authorList>
            <person name="Sakai H."/>
            <person name="Lee S.S."/>
            <person name="Tanaka T."/>
            <person name="Numa H."/>
            <person name="Kim J."/>
            <person name="Kawahara Y."/>
            <person name="Wakimoto H."/>
            <person name="Yang C.C."/>
            <person name="Iwamoto M."/>
            <person name="Abe T."/>
            <person name="Yamada Y."/>
            <person name="Muto A."/>
            <person name="Inokuchi H."/>
            <person name="Ikemura T."/>
            <person name="Matsumoto T."/>
            <person name="Sasaki T."/>
            <person name="Itoh T."/>
        </authorList>
    </citation>
    <scope>NUCLEOTIDE SEQUENCE [LARGE SCALE GENOMIC DNA]</scope>
    <source>
        <strain evidence="3">cv. Nipponbare</strain>
    </source>
</reference>